<dbReference type="STRING" id="767434.Fraau_2927"/>
<dbReference type="EMBL" id="CP003350">
    <property type="protein sequence ID" value="AFC87257.1"/>
    <property type="molecule type" value="Genomic_DNA"/>
</dbReference>
<dbReference type="AlphaFoldDB" id="H8L202"/>
<proteinExistence type="predicted"/>
<evidence type="ECO:0000313" key="2">
    <source>
        <dbReference type="Proteomes" id="UP000005234"/>
    </source>
</evidence>
<keyword evidence="2" id="KW-1185">Reference proteome</keyword>
<name>H8L202_FRAAD</name>
<accession>H8L202</accession>
<organism evidence="1 2">
    <name type="scientific">Frateuria aurantia (strain ATCC 33424 / DSM 6220 / KCTC 2777 / LMG 1558 / NBRC 3245 / NCIMB 13370)</name>
    <name type="common">Acetobacter aurantius</name>
    <dbReference type="NCBI Taxonomy" id="767434"/>
    <lineage>
        <taxon>Bacteria</taxon>
        <taxon>Pseudomonadati</taxon>
        <taxon>Pseudomonadota</taxon>
        <taxon>Gammaproteobacteria</taxon>
        <taxon>Lysobacterales</taxon>
        <taxon>Rhodanobacteraceae</taxon>
        <taxon>Frateuria</taxon>
    </lineage>
</organism>
<gene>
    <name evidence="1" type="ordered locus">Fraau_2927</name>
</gene>
<evidence type="ECO:0000313" key="1">
    <source>
        <dbReference type="EMBL" id="AFC87257.1"/>
    </source>
</evidence>
<protein>
    <submittedName>
        <fullName evidence="1">Uncharacterized protein</fullName>
    </submittedName>
</protein>
<sequence>MCIWMDVWMSLSDIFSSTSLVRICGAVEHVHMPAGSFQEGVDFGKHVLAAVGA</sequence>
<dbReference type="Proteomes" id="UP000005234">
    <property type="component" value="Chromosome"/>
</dbReference>
<dbReference type="KEGG" id="fau:Fraau_2927"/>
<dbReference type="HOGENOM" id="CLU_3061795_0_0_6"/>
<reference evidence="1" key="1">
    <citation type="submission" date="2012-02" db="EMBL/GenBank/DDBJ databases">
        <title>The complete genome of Frateuria aurantia DSM 6220.</title>
        <authorList>
            <consortium name="US DOE Joint Genome Institute (JGI-PGF)"/>
            <person name="Lucas S."/>
            <person name="Copeland A."/>
            <person name="Lapidus A."/>
            <person name="Glavina del Rio T."/>
            <person name="Dalin E."/>
            <person name="Tice H."/>
            <person name="Bruce D."/>
            <person name="Goodwin L."/>
            <person name="Pitluck S."/>
            <person name="Peters L."/>
            <person name="Ovchinnikova G."/>
            <person name="Teshima H."/>
            <person name="Kyrpides N."/>
            <person name="Mavromatis K."/>
            <person name="Ivanova N."/>
            <person name="Brettin T."/>
            <person name="Detter J.C."/>
            <person name="Han C."/>
            <person name="Larimer F."/>
            <person name="Land M."/>
            <person name="Hauser L."/>
            <person name="Markowitz V."/>
            <person name="Cheng J.-F."/>
            <person name="Hugenholtz P."/>
            <person name="Woyke T."/>
            <person name="Wu D."/>
            <person name="Brambilla E."/>
            <person name="Klenk H.-P."/>
            <person name="Eisen J.A."/>
        </authorList>
    </citation>
    <scope>NUCLEOTIDE SEQUENCE</scope>
    <source>
        <strain evidence="1">DSM 6220</strain>
    </source>
</reference>